<gene>
    <name evidence="10" type="ORF">DPM12_16425</name>
</gene>
<feature type="transmembrane region" description="Helical" evidence="7">
    <location>
        <begin position="95"/>
        <end position="121"/>
    </location>
</feature>
<keyword evidence="5 7" id="KW-0472">Membrane</keyword>
<feature type="transmembrane region" description="Helical" evidence="7">
    <location>
        <begin position="399"/>
        <end position="418"/>
    </location>
</feature>
<dbReference type="Pfam" id="PF04024">
    <property type="entry name" value="PspC"/>
    <property type="match status" value="1"/>
</dbReference>
<keyword evidence="3 7" id="KW-0812">Transmembrane</keyword>
<evidence type="ECO:0000256" key="5">
    <source>
        <dbReference type="ARBA" id="ARBA00023136"/>
    </source>
</evidence>
<dbReference type="PANTHER" id="PTHR33885:SF3">
    <property type="entry name" value="PHAGE SHOCK PROTEIN C"/>
    <property type="match status" value="1"/>
</dbReference>
<dbReference type="InterPro" id="IPR024425">
    <property type="entry name" value="LiaF-like_C"/>
</dbReference>
<reference evidence="10 11" key="1">
    <citation type="submission" date="2018-06" db="EMBL/GenBank/DDBJ databases">
        <title>Phytoactinopolyspora halophila sp. nov., a novel halophilic actinomycete isolated from a saline soil in China.</title>
        <authorList>
            <person name="Tang S.-K."/>
        </authorList>
    </citation>
    <scope>NUCLEOTIDE SEQUENCE [LARGE SCALE GENOMIC DNA]</scope>
    <source>
        <strain evidence="10 11">YIM 96934</strain>
    </source>
</reference>
<evidence type="ECO:0000259" key="8">
    <source>
        <dbReference type="Pfam" id="PF04024"/>
    </source>
</evidence>
<comment type="subcellular location">
    <subcellularLocation>
        <location evidence="1">Cell membrane</location>
        <topology evidence="1">Single-pass membrane protein</topology>
    </subcellularLocation>
</comment>
<keyword evidence="4 7" id="KW-1133">Transmembrane helix</keyword>
<feature type="compositionally biased region" description="Basic and acidic residues" evidence="6">
    <location>
        <begin position="329"/>
        <end position="339"/>
    </location>
</feature>
<feature type="compositionally biased region" description="Low complexity" evidence="6">
    <location>
        <begin position="46"/>
        <end position="59"/>
    </location>
</feature>
<feature type="compositionally biased region" description="Basic and acidic residues" evidence="6">
    <location>
        <begin position="1"/>
        <end position="13"/>
    </location>
</feature>
<dbReference type="Proteomes" id="UP000250462">
    <property type="component" value="Unassembled WGS sequence"/>
</dbReference>
<evidence type="ECO:0000256" key="7">
    <source>
        <dbReference type="SAM" id="Phobius"/>
    </source>
</evidence>
<feature type="region of interest" description="Disordered" evidence="6">
    <location>
        <begin position="193"/>
        <end position="339"/>
    </location>
</feature>
<dbReference type="InterPro" id="IPR052027">
    <property type="entry name" value="PspC"/>
</dbReference>
<protein>
    <recommendedName>
        <fullName evidence="12">Phage shock protein PspC N-terminal domain-containing protein</fullName>
    </recommendedName>
</protein>
<dbReference type="AlphaFoldDB" id="A0A329QGY4"/>
<evidence type="ECO:0000256" key="2">
    <source>
        <dbReference type="ARBA" id="ARBA00022475"/>
    </source>
</evidence>
<sequence length="562" mass="58760">MREDPEAQPRTPEEVWVTSTIGARSGGSLMAGSDRTGHDRHMTEQPPDASASEATATTPPDRDEGFRALRRSRDDRVVAGVLDGLGRKLGIDPMILRIVTAVLAVFGGVGIAIYALAWLLIPAEGDQASVLEQAIGRDEVRDAAAVPLALALGAITLISAVVIIGGSFSSLVLLTLAGFGLYVLVKRHGEAGDPGAAGHARSSGDAGWIPGADRPADDEREPGSQLDGGRAPERVWEGTAARDATEAERAEPERAEAERAESGRAEPERFEPERTPAEPVSWTSRAQSPVYSSGWPEGPDWNVPGGHTGYDGVYRAPEQAPFSAGPDGRGADTGDDPERTGPALGWLTFCVSLVSVGVLALFDASGALDPGALYLVMPLGVIAIGLLVGTWIGRARSMIGWGIVLTVALVPGTLVANWDTLMGRHVMVAEADPAALPGEPVNHAVGQLIYDLSALELDEGQTVDLELHLAVGSMQIIVPEDVDVAVDGNVTLGNMQAFDEAYSGFGQQRQIIAEGPAGIDGGTIELDLDVSVGNIQIERTDEAGPATDDGDSSPLQDEEAAR</sequence>
<feature type="compositionally biased region" description="Polar residues" evidence="6">
    <location>
        <begin position="281"/>
        <end position="291"/>
    </location>
</feature>
<evidence type="ECO:0000256" key="6">
    <source>
        <dbReference type="SAM" id="MobiDB-lite"/>
    </source>
</evidence>
<keyword evidence="2" id="KW-1003">Cell membrane</keyword>
<feature type="transmembrane region" description="Helical" evidence="7">
    <location>
        <begin position="343"/>
        <end position="362"/>
    </location>
</feature>
<dbReference type="PANTHER" id="PTHR33885">
    <property type="entry name" value="PHAGE SHOCK PROTEIN C"/>
    <property type="match status" value="1"/>
</dbReference>
<feature type="transmembrane region" description="Helical" evidence="7">
    <location>
        <begin position="374"/>
        <end position="392"/>
    </location>
</feature>
<feature type="compositionally biased region" description="Basic and acidic residues" evidence="6">
    <location>
        <begin position="243"/>
        <end position="276"/>
    </location>
</feature>
<evidence type="ECO:0000259" key="9">
    <source>
        <dbReference type="Pfam" id="PF09922"/>
    </source>
</evidence>
<evidence type="ECO:0000313" key="11">
    <source>
        <dbReference type="Proteomes" id="UP000250462"/>
    </source>
</evidence>
<dbReference type="EMBL" id="QMIG01000020">
    <property type="protein sequence ID" value="RAW11426.1"/>
    <property type="molecule type" value="Genomic_DNA"/>
</dbReference>
<organism evidence="10 11">
    <name type="scientific">Phytoactinopolyspora halophila</name>
    <dbReference type="NCBI Taxonomy" id="1981511"/>
    <lineage>
        <taxon>Bacteria</taxon>
        <taxon>Bacillati</taxon>
        <taxon>Actinomycetota</taxon>
        <taxon>Actinomycetes</taxon>
        <taxon>Jiangellales</taxon>
        <taxon>Jiangellaceae</taxon>
        <taxon>Phytoactinopolyspora</taxon>
    </lineage>
</organism>
<feature type="region of interest" description="Disordered" evidence="6">
    <location>
        <begin position="1"/>
        <end position="66"/>
    </location>
</feature>
<evidence type="ECO:0000256" key="3">
    <source>
        <dbReference type="ARBA" id="ARBA00022692"/>
    </source>
</evidence>
<proteinExistence type="predicted"/>
<feature type="domain" description="Phage shock protein PspC N-terminal" evidence="8">
    <location>
        <begin position="68"/>
        <end position="124"/>
    </location>
</feature>
<keyword evidence="11" id="KW-1185">Reference proteome</keyword>
<feature type="domain" description="Cell wall-active antibiotics response LiaF-like C-terminal" evidence="9">
    <location>
        <begin position="441"/>
        <end position="537"/>
    </location>
</feature>
<evidence type="ECO:0000256" key="4">
    <source>
        <dbReference type="ARBA" id="ARBA00022989"/>
    </source>
</evidence>
<evidence type="ECO:0000256" key="1">
    <source>
        <dbReference type="ARBA" id="ARBA00004162"/>
    </source>
</evidence>
<evidence type="ECO:0000313" key="10">
    <source>
        <dbReference type="EMBL" id="RAW11426.1"/>
    </source>
</evidence>
<feature type="transmembrane region" description="Helical" evidence="7">
    <location>
        <begin position="151"/>
        <end position="184"/>
    </location>
</feature>
<dbReference type="Pfam" id="PF09922">
    <property type="entry name" value="LiaF-like_C"/>
    <property type="match status" value="1"/>
</dbReference>
<evidence type="ECO:0008006" key="12">
    <source>
        <dbReference type="Google" id="ProtNLM"/>
    </source>
</evidence>
<comment type="caution">
    <text evidence="10">The sequence shown here is derived from an EMBL/GenBank/DDBJ whole genome shotgun (WGS) entry which is preliminary data.</text>
</comment>
<dbReference type="InterPro" id="IPR007168">
    <property type="entry name" value="Phageshock_PspC_N"/>
</dbReference>
<name>A0A329QGY4_9ACTN</name>
<feature type="region of interest" description="Disordered" evidence="6">
    <location>
        <begin position="538"/>
        <end position="562"/>
    </location>
</feature>
<dbReference type="GO" id="GO:0005886">
    <property type="term" value="C:plasma membrane"/>
    <property type="evidence" value="ECO:0007669"/>
    <property type="project" value="UniProtKB-SubCell"/>
</dbReference>
<accession>A0A329QGY4</accession>